<dbReference type="SUPFAM" id="SSF47769">
    <property type="entry name" value="SAM/Pointed domain"/>
    <property type="match status" value="1"/>
</dbReference>
<dbReference type="Pfam" id="PF07647">
    <property type="entry name" value="SAM_2"/>
    <property type="match status" value="1"/>
</dbReference>
<evidence type="ECO:0000256" key="1">
    <source>
        <dbReference type="SAM" id="Coils"/>
    </source>
</evidence>
<feature type="region of interest" description="Disordered" evidence="2">
    <location>
        <begin position="601"/>
        <end position="628"/>
    </location>
</feature>
<dbReference type="SMART" id="SM00314">
    <property type="entry name" value="RA"/>
    <property type="match status" value="2"/>
</dbReference>
<dbReference type="InParanoid" id="A0A6P8HLR8"/>
<evidence type="ECO:0000313" key="5">
    <source>
        <dbReference type="Proteomes" id="UP000515163"/>
    </source>
</evidence>
<feature type="domain" description="Ras-associating" evidence="4">
    <location>
        <begin position="1057"/>
        <end position="1149"/>
    </location>
</feature>
<dbReference type="Gene3D" id="1.10.150.50">
    <property type="entry name" value="Transcription Factor, Ets-1"/>
    <property type="match status" value="1"/>
</dbReference>
<organism evidence="5 6">
    <name type="scientific">Actinia tenebrosa</name>
    <name type="common">Australian red waratah sea anemone</name>
    <dbReference type="NCBI Taxonomy" id="6105"/>
    <lineage>
        <taxon>Eukaryota</taxon>
        <taxon>Metazoa</taxon>
        <taxon>Cnidaria</taxon>
        <taxon>Anthozoa</taxon>
        <taxon>Hexacorallia</taxon>
        <taxon>Actiniaria</taxon>
        <taxon>Actiniidae</taxon>
        <taxon>Actinia</taxon>
    </lineage>
</organism>
<feature type="region of interest" description="Disordered" evidence="2">
    <location>
        <begin position="1"/>
        <end position="159"/>
    </location>
</feature>
<dbReference type="GO" id="GO:0007165">
    <property type="term" value="P:signal transduction"/>
    <property type="evidence" value="ECO:0007669"/>
    <property type="project" value="InterPro"/>
</dbReference>
<feature type="compositionally biased region" description="Basic residues" evidence="2">
    <location>
        <begin position="999"/>
        <end position="1017"/>
    </location>
</feature>
<dbReference type="PANTHER" id="PTHR12573">
    <property type="entry name" value="AT09986P-RELATED"/>
    <property type="match status" value="1"/>
</dbReference>
<gene>
    <name evidence="6" type="primary">LOC116293984</name>
</gene>
<dbReference type="PANTHER" id="PTHR12573:SF4">
    <property type="entry name" value="AT09986P-RELATED"/>
    <property type="match status" value="1"/>
</dbReference>
<dbReference type="PROSITE" id="PS50105">
    <property type="entry name" value="SAM_DOMAIN"/>
    <property type="match status" value="1"/>
</dbReference>
<evidence type="ECO:0000313" key="6">
    <source>
        <dbReference type="RefSeq" id="XP_031557349.1"/>
    </source>
</evidence>
<feature type="compositionally biased region" description="Polar residues" evidence="2">
    <location>
        <begin position="945"/>
        <end position="956"/>
    </location>
</feature>
<feature type="compositionally biased region" description="Polar residues" evidence="2">
    <location>
        <begin position="124"/>
        <end position="137"/>
    </location>
</feature>
<dbReference type="OrthoDB" id="449487at2759"/>
<dbReference type="InterPro" id="IPR001660">
    <property type="entry name" value="SAM"/>
</dbReference>
<reference evidence="6" key="1">
    <citation type="submission" date="2025-08" db="UniProtKB">
        <authorList>
            <consortium name="RefSeq"/>
        </authorList>
    </citation>
    <scope>IDENTIFICATION</scope>
    <source>
        <tissue evidence="6">Tentacle</tissue>
    </source>
</reference>
<feature type="region of interest" description="Disordered" evidence="2">
    <location>
        <begin position="337"/>
        <end position="363"/>
    </location>
</feature>
<feature type="region of interest" description="Disordered" evidence="2">
    <location>
        <begin position="452"/>
        <end position="476"/>
    </location>
</feature>
<dbReference type="Pfam" id="PF00788">
    <property type="entry name" value="RA"/>
    <property type="match status" value="2"/>
</dbReference>
<feature type="compositionally biased region" description="Basic and acidic residues" evidence="2">
    <location>
        <begin position="19"/>
        <end position="36"/>
    </location>
</feature>
<feature type="compositionally biased region" description="Basic and acidic residues" evidence="2">
    <location>
        <begin position="452"/>
        <end position="463"/>
    </location>
</feature>
<dbReference type="Gene3D" id="3.10.20.90">
    <property type="entry name" value="Phosphatidylinositol 3-kinase Catalytic Subunit, Chain A, domain 1"/>
    <property type="match status" value="2"/>
</dbReference>
<feature type="compositionally biased region" description="Polar residues" evidence="2">
    <location>
        <begin position="337"/>
        <end position="351"/>
    </location>
</feature>
<dbReference type="InterPro" id="IPR029071">
    <property type="entry name" value="Ubiquitin-like_domsf"/>
</dbReference>
<dbReference type="InterPro" id="IPR013761">
    <property type="entry name" value="SAM/pointed_sf"/>
</dbReference>
<feature type="compositionally biased region" description="Low complexity" evidence="2">
    <location>
        <begin position="148"/>
        <end position="159"/>
    </location>
</feature>
<dbReference type="Proteomes" id="UP000515163">
    <property type="component" value="Unplaced"/>
</dbReference>
<evidence type="ECO:0000259" key="4">
    <source>
        <dbReference type="PROSITE" id="PS50200"/>
    </source>
</evidence>
<dbReference type="GeneID" id="116293984"/>
<dbReference type="PROSITE" id="PS50200">
    <property type="entry name" value="RA"/>
    <property type="match status" value="2"/>
</dbReference>
<dbReference type="RefSeq" id="XP_031557349.1">
    <property type="nucleotide sequence ID" value="XM_031701489.1"/>
</dbReference>
<evidence type="ECO:0000259" key="3">
    <source>
        <dbReference type="PROSITE" id="PS50105"/>
    </source>
</evidence>
<protein>
    <submittedName>
        <fullName evidence="6">Uncharacterized protein LOC116293984</fullName>
    </submittedName>
</protein>
<keyword evidence="5" id="KW-1185">Reference proteome</keyword>
<feature type="domain" description="SAM" evidence="3">
    <location>
        <begin position="816"/>
        <end position="879"/>
    </location>
</feature>
<feature type="region of interest" description="Disordered" evidence="2">
    <location>
        <begin position="662"/>
        <end position="723"/>
    </location>
</feature>
<dbReference type="SMART" id="SM00454">
    <property type="entry name" value="SAM"/>
    <property type="match status" value="1"/>
</dbReference>
<proteinExistence type="predicted"/>
<evidence type="ECO:0000256" key="2">
    <source>
        <dbReference type="SAM" id="MobiDB-lite"/>
    </source>
</evidence>
<dbReference type="SUPFAM" id="SSF54236">
    <property type="entry name" value="Ubiquitin-like"/>
    <property type="match status" value="2"/>
</dbReference>
<sequence length="1811" mass="207354">MHKRNVLSGAFALPGLAKDSQKSTPRDRISRKRQDIDQYAVEIETPKTAKAFAKGTTKTKQTEDDSSCLVDRRGEFLPQPNNGRLKHLTKSRPKSPARRPGNNTRRNRSRSPDLRRDSFDYTLGLNNNTESETTYGKQATGEAEKKYSNSLNKNSNYASRKSNVTKQVVVKDLNLSANTMASNGAVSSGFDVYSKERVSSNIYNRKDYDSESSQQEFNSYSDEDLGDMLIGDYVDSDESVSDNIKPPLPCTPPPLDEEIVTQNEKDNSFSGTRSPKVESYKALVDKTNSSDNIKEDISKNIRSNYSCNDTNNANNDMHQSKTSSINDSSIMSKSNTTLLSGQSGSTNSTVMQSISQSSHRRRRFKPVSVDDVITESDTLLKTVSFRTDSNDSEKANRTFPGNYSEILSFESGSSSSSGYKREIDWGLGTGPLNTSLSESTLKRGTIFEKFLKKKEREPDEHQSKQGVDSSAKGPFVTTEVDGKLGLNSDNMLSNNLSVSLKRSDGRAIAKVQENNSYIRTEENNSYTNSGKQMINKQNYDENNENESTYDTDGYVTNIIDYADDVDDDINGDDEDDNHHSHIIKGTTDHLMLDSCQVQSHFDNDKDSSANTSDVGSVSSASIEDGEDMTDTFDYTTERRHFNGVCSPGEILLDKESHDNNSLHTTQGLYVPPRWAENEDITEYSPERVNRDRNDSDDDDEGRDEKLETEDLQDDVDNMYSDNEDYVQNAGNESLNYLNQDLDQDDVIYPPHLFNEEHETTNDEDEDLYEPPPMFASDEENDELDFDSIPPPLTMSPLMPTPSKKVMPFHKIPLVDWTEDDALHWLQHVGLGHFKEQFKAHHVDGKTLKNINFQLLEEIGISAPDERELVLSEIYELDNPSEEEHLEAEIQDALETASEQDKEKILAVLTALRSPTLNHSMEFPKQQSPQESGSPMDSDPGYHMSSDATSLASSVTASDEHTRTNVTPSHSQHSDLHSASGYGQGQEDTRKEGQKEAVQHKKTKEKKKKKSKTNKKEKKSISKFWDSLSISHKSSKLTKLFGSKKLNPAMQYLLQSGPQGIVRVYPTALSGQTKYCSFMVSMTTTSAQVVRMVLDKYDVVADPLRYYLCEIGLGKGGVNQVLEEGGCPLTWQCRWNDPEKFRFEMRSRDEGSVRMLFEMEEYKGDLDYRSIAVSSRTPCKDVLPLIIKKYDLPGNVEDYQLMEVSEDNEDDRRVVTDHVCPLRLQMAWNEPDHVFRLVRKHVTPVTSAHSYVEDQEETQEHPSPSLPRTNSNASSLRENYYETDSTDHQDNTSEEALPAINQELEEVVMEVQDKISGQLTPHGNVSRTRGHSNTVDAQVEELKRKDAELQLKEKEIQDLKRERDELLEKENELLVWRLRNNELVEREEEVEKLQMSFAEKENQELLKKESELNDSRSQCTQLLVRKKEMEEVEQQQQEELEELRQRVREGNEELQLRDREIEKLYARNNELVGREKELEENMKDFMKLKMELENKNESSTSLSKQEELENKIKDLLLVNESLQNQLDEAMNERLTEEKNTKETLQLQERLVKAESEKKELQQKLEELQRRNLLLERGAKLIDSMREENKALVAKAKEMDEMKRNIIRLTSRLREADNLRLNQGELDDMKLRISICEAEKQQLQSRVEEVERQNGNLREDLREADQLRKENRSLREKVNELEDVRTHVKTLRKEIQEGEVLRENLLKVQGTEKSLTKELKSKEALLKQKEEKCEQQEKKIRHMTDAMKKMETKFQEQDQQRETLSRLLNIIKETDPGLLKTLHKSLHTSDTQPQQQPGEGEQDEEDEEDEEWC</sequence>
<feature type="compositionally biased region" description="Acidic residues" evidence="2">
    <location>
        <begin position="1798"/>
        <end position="1811"/>
    </location>
</feature>
<feature type="region of interest" description="Disordered" evidence="2">
    <location>
        <begin position="1247"/>
        <end position="1272"/>
    </location>
</feature>
<feature type="compositionally biased region" description="Polar residues" evidence="2">
    <location>
        <begin position="916"/>
        <end position="934"/>
    </location>
</feature>
<feature type="domain" description="Ras-associating" evidence="4">
    <location>
        <begin position="1158"/>
        <end position="1241"/>
    </location>
</feature>
<feature type="compositionally biased region" description="Basic and acidic residues" evidence="2">
    <location>
        <begin position="986"/>
        <end position="998"/>
    </location>
</feature>
<feature type="compositionally biased region" description="Basic and acidic residues" evidence="2">
    <location>
        <begin position="110"/>
        <end position="119"/>
    </location>
</feature>
<dbReference type="KEGG" id="aten:116293984"/>
<feature type="compositionally biased region" description="Basic and acidic residues" evidence="2">
    <location>
        <begin position="684"/>
        <end position="693"/>
    </location>
</feature>
<feature type="coiled-coil region" evidence="1">
    <location>
        <begin position="1334"/>
        <end position="1765"/>
    </location>
</feature>
<feature type="compositionally biased region" description="Low complexity" evidence="2">
    <location>
        <begin position="46"/>
        <end position="59"/>
    </location>
</feature>
<accession>A0A6P8HLR8</accession>
<name>A0A6P8HLR8_ACTTE</name>
<feature type="region of interest" description="Disordered" evidence="2">
    <location>
        <begin position="1777"/>
        <end position="1811"/>
    </location>
</feature>
<feature type="compositionally biased region" description="Basic residues" evidence="2">
    <location>
        <begin position="84"/>
        <end position="97"/>
    </location>
</feature>
<dbReference type="InterPro" id="IPR000159">
    <property type="entry name" value="RA_dom"/>
</dbReference>
<dbReference type="CDD" id="cd17043">
    <property type="entry name" value="RA"/>
    <property type="match status" value="2"/>
</dbReference>
<feature type="compositionally biased region" description="Acidic residues" evidence="2">
    <location>
        <begin position="694"/>
        <end position="723"/>
    </location>
</feature>
<feature type="compositionally biased region" description="Polar residues" evidence="2">
    <location>
        <begin position="608"/>
        <end position="621"/>
    </location>
</feature>
<feature type="region of interest" description="Disordered" evidence="2">
    <location>
        <begin position="916"/>
        <end position="1017"/>
    </location>
</feature>
<keyword evidence="1" id="KW-0175">Coiled coil</keyword>